<comment type="caution">
    <text evidence="1">The sequence shown here is derived from an EMBL/GenBank/DDBJ whole genome shotgun (WGS) entry which is preliminary data.</text>
</comment>
<reference evidence="1" key="1">
    <citation type="journal article" date="2014" name="Front. Microbiol.">
        <title>High frequency of phylogenetically diverse reductive dehalogenase-homologous genes in deep subseafloor sedimentary metagenomes.</title>
        <authorList>
            <person name="Kawai M."/>
            <person name="Futagami T."/>
            <person name="Toyoda A."/>
            <person name="Takaki Y."/>
            <person name="Nishi S."/>
            <person name="Hori S."/>
            <person name="Arai W."/>
            <person name="Tsubouchi T."/>
            <person name="Morono Y."/>
            <person name="Uchiyama I."/>
            <person name="Ito T."/>
            <person name="Fujiyama A."/>
            <person name="Inagaki F."/>
            <person name="Takami H."/>
        </authorList>
    </citation>
    <scope>NUCLEOTIDE SEQUENCE</scope>
    <source>
        <strain evidence="1">Expedition CK06-06</strain>
    </source>
</reference>
<protein>
    <submittedName>
        <fullName evidence="1">Uncharacterized protein</fullName>
    </submittedName>
</protein>
<organism evidence="1">
    <name type="scientific">marine sediment metagenome</name>
    <dbReference type="NCBI Taxonomy" id="412755"/>
    <lineage>
        <taxon>unclassified sequences</taxon>
        <taxon>metagenomes</taxon>
        <taxon>ecological metagenomes</taxon>
    </lineage>
</organism>
<dbReference type="EMBL" id="BARU01036171">
    <property type="protein sequence ID" value="GAH88327.1"/>
    <property type="molecule type" value="Genomic_DNA"/>
</dbReference>
<sequence>MENMATSYSRELMVSIPQGSLVDIETTGLDRIHDGIVVFGYVQGSRLEIICRTSKDEKPFIAQIAELIPKLLKPFYAYNLSFEKNSLKP</sequence>
<feature type="non-terminal residue" evidence="1">
    <location>
        <position position="89"/>
    </location>
</feature>
<accession>X1J2W4</accession>
<evidence type="ECO:0000313" key="1">
    <source>
        <dbReference type="EMBL" id="GAH88327.1"/>
    </source>
</evidence>
<name>X1J2W4_9ZZZZ</name>
<gene>
    <name evidence="1" type="ORF">S03H2_56536</name>
</gene>
<dbReference type="SUPFAM" id="SSF53098">
    <property type="entry name" value="Ribonuclease H-like"/>
    <property type="match status" value="1"/>
</dbReference>
<proteinExistence type="predicted"/>
<dbReference type="AlphaFoldDB" id="X1J2W4"/>
<dbReference type="InterPro" id="IPR012337">
    <property type="entry name" value="RNaseH-like_sf"/>
</dbReference>